<proteinExistence type="predicted"/>
<evidence type="ECO:0000313" key="1">
    <source>
        <dbReference type="EMBL" id="MCI03292.1"/>
    </source>
</evidence>
<dbReference type="EMBL" id="LXQA010051716">
    <property type="protein sequence ID" value="MCI03292.1"/>
    <property type="molecule type" value="Genomic_DNA"/>
</dbReference>
<feature type="non-terminal residue" evidence="1">
    <location>
        <position position="1"/>
    </location>
</feature>
<accession>A0A392NV26</accession>
<name>A0A392NV26_9FABA</name>
<keyword evidence="2" id="KW-1185">Reference proteome</keyword>
<organism evidence="1 2">
    <name type="scientific">Trifolium medium</name>
    <dbReference type="NCBI Taxonomy" id="97028"/>
    <lineage>
        <taxon>Eukaryota</taxon>
        <taxon>Viridiplantae</taxon>
        <taxon>Streptophyta</taxon>
        <taxon>Embryophyta</taxon>
        <taxon>Tracheophyta</taxon>
        <taxon>Spermatophyta</taxon>
        <taxon>Magnoliopsida</taxon>
        <taxon>eudicotyledons</taxon>
        <taxon>Gunneridae</taxon>
        <taxon>Pentapetalae</taxon>
        <taxon>rosids</taxon>
        <taxon>fabids</taxon>
        <taxon>Fabales</taxon>
        <taxon>Fabaceae</taxon>
        <taxon>Papilionoideae</taxon>
        <taxon>50 kb inversion clade</taxon>
        <taxon>NPAAA clade</taxon>
        <taxon>Hologalegina</taxon>
        <taxon>IRL clade</taxon>
        <taxon>Trifolieae</taxon>
        <taxon>Trifolium</taxon>
    </lineage>
</organism>
<dbReference type="AlphaFoldDB" id="A0A392NV26"/>
<reference evidence="1 2" key="1">
    <citation type="journal article" date="2018" name="Front. Plant Sci.">
        <title>Red Clover (Trifolium pratense) and Zigzag Clover (T. medium) - A Picture of Genomic Similarities and Differences.</title>
        <authorList>
            <person name="Dluhosova J."/>
            <person name="Istvanek J."/>
            <person name="Nedelnik J."/>
            <person name="Repkova J."/>
        </authorList>
    </citation>
    <scope>NUCLEOTIDE SEQUENCE [LARGE SCALE GENOMIC DNA]</scope>
    <source>
        <strain evidence="2">cv. 10/8</strain>
        <tissue evidence="1">Leaf</tissue>
    </source>
</reference>
<sequence>KTVGDGKEASFWKHIGSLAILSRFPRLFSPATSNDALAAMEYGWRWRRNSFVGEGIIGGDNLMVGDVHLRDQDRLSTKDSLIIGDLGNCGGRFCQWRFVGNSRGLELLEQFSGLVVGGRVFRV</sequence>
<dbReference type="Proteomes" id="UP000265520">
    <property type="component" value="Unassembled WGS sequence"/>
</dbReference>
<comment type="caution">
    <text evidence="1">The sequence shown here is derived from an EMBL/GenBank/DDBJ whole genome shotgun (WGS) entry which is preliminary data.</text>
</comment>
<protein>
    <submittedName>
        <fullName evidence="1">Uncharacterized protein</fullName>
    </submittedName>
</protein>
<evidence type="ECO:0000313" key="2">
    <source>
        <dbReference type="Proteomes" id="UP000265520"/>
    </source>
</evidence>